<dbReference type="GO" id="GO:0043565">
    <property type="term" value="F:sequence-specific DNA binding"/>
    <property type="evidence" value="ECO:0007669"/>
    <property type="project" value="InterPro"/>
</dbReference>
<keyword evidence="2" id="KW-0238">DNA-binding</keyword>
<dbReference type="GO" id="GO:0003700">
    <property type="term" value="F:DNA-binding transcription factor activity"/>
    <property type="evidence" value="ECO:0007669"/>
    <property type="project" value="InterPro"/>
</dbReference>
<dbReference type="Gene3D" id="1.10.10.60">
    <property type="entry name" value="Homeodomain-like"/>
    <property type="match status" value="2"/>
</dbReference>
<dbReference type="SMART" id="SM00342">
    <property type="entry name" value="HTH_ARAC"/>
    <property type="match status" value="1"/>
</dbReference>
<name>A0A225SWI7_9BURK</name>
<reference evidence="5 6" key="1">
    <citation type="journal article" date="2010" name="Int. J. Syst. Evol. Microbiol.">
        <title>Reclassification of Herbaspirillum putei as a later heterotypic synonym of Herbaspirillum huttiense, with the description of H. huttiense subsp. huttiense subsp. nov. and H. huttiense subsp. putei subsp. nov., comb. nov., and description of Herbaspirillum aquaticum sp. nov.</title>
        <authorList>
            <person name="Dobritsa A.P."/>
            <person name="Reddy M.C."/>
            <person name="Samadpour M."/>
        </authorList>
    </citation>
    <scope>NUCLEOTIDE SEQUENCE [LARGE SCALE GENOMIC DNA]</scope>
    <source>
        <strain evidence="5 6">IEH 4430</strain>
    </source>
</reference>
<evidence type="ECO:0000256" key="2">
    <source>
        <dbReference type="ARBA" id="ARBA00023125"/>
    </source>
</evidence>
<dbReference type="InterPro" id="IPR020449">
    <property type="entry name" value="Tscrpt_reg_AraC-type_HTH"/>
</dbReference>
<feature type="domain" description="HTH araC/xylS-type" evidence="4">
    <location>
        <begin position="214"/>
        <end position="312"/>
    </location>
</feature>
<dbReference type="PRINTS" id="PR00032">
    <property type="entry name" value="HTHARAC"/>
</dbReference>
<dbReference type="InterPro" id="IPR032783">
    <property type="entry name" value="AraC_lig"/>
</dbReference>
<organism evidence="5 6">
    <name type="scientific">Herbaspirillum aquaticum</name>
    <dbReference type="NCBI Taxonomy" id="568783"/>
    <lineage>
        <taxon>Bacteria</taxon>
        <taxon>Pseudomonadati</taxon>
        <taxon>Pseudomonadota</taxon>
        <taxon>Betaproteobacteria</taxon>
        <taxon>Burkholderiales</taxon>
        <taxon>Oxalobacteraceae</taxon>
        <taxon>Herbaspirillum</taxon>
    </lineage>
</organism>
<evidence type="ECO:0000313" key="5">
    <source>
        <dbReference type="EMBL" id="OWY35563.1"/>
    </source>
</evidence>
<dbReference type="AlphaFoldDB" id="A0A225SWI7"/>
<dbReference type="InterPro" id="IPR009057">
    <property type="entry name" value="Homeodomain-like_sf"/>
</dbReference>
<dbReference type="PROSITE" id="PS00041">
    <property type="entry name" value="HTH_ARAC_FAMILY_1"/>
    <property type="match status" value="1"/>
</dbReference>
<comment type="caution">
    <text evidence="5">The sequence shown here is derived from an EMBL/GenBank/DDBJ whole genome shotgun (WGS) entry which is preliminary data.</text>
</comment>
<dbReference type="InterPro" id="IPR050204">
    <property type="entry name" value="AraC_XylS_family_regulators"/>
</dbReference>
<dbReference type="SUPFAM" id="SSF46689">
    <property type="entry name" value="Homeodomain-like"/>
    <property type="match status" value="2"/>
</dbReference>
<evidence type="ECO:0000313" key="6">
    <source>
        <dbReference type="Proteomes" id="UP000214747"/>
    </source>
</evidence>
<dbReference type="InterPro" id="IPR018062">
    <property type="entry name" value="HTH_AraC-typ_CS"/>
</dbReference>
<evidence type="ECO:0000256" key="1">
    <source>
        <dbReference type="ARBA" id="ARBA00023015"/>
    </source>
</evidence>
<dbReference type="Pfam" id="PF12833">
    <property type="entry name" value="HTH_18"/>
    <property type="match status" value="1"/>
</dbReference>
<dbReference type="InterPro" id="IPR018060">
    <property type="entry name" value="HTH_AraC"/>
</dbReference>
<dbReference type="RefSeq" id="WP_088754451.1">
    <property type="nucleotide sequence ID" value="NZ_NJGV01000005.1"/>
</dbReference>
<dbReference type="PANTHER" id="PTHR46796:SF13">
    <property type="entry name" value="HTH-TYPE TRANSCRIPTIONAL ACTIVATOR RHAS"/>
    <property type="match status" value="1"/>
</dbReference>
<evidence type="ECO:0000259" key="4">
    <source>
        <dbReference type="PROSITE" id="PS01124"/>
    </source>
</evidence>
<proteinExistence type="predicted"/>
<protein>
    <submittedName>
        <fullName evidence="5">AraC family transcriptional regulator</fullName>
    </submittedName>
</protein>
<gene>
    <name evidence="5" type="ORF">CEJ45_07040</name>
</gene>
<keyword evidence="6" id="KW-1185">Reference proteome</keyword>
<evidence type="ECO:0000256" key="3">
    <source>
        <dbReference type="ARBA" id="ARBA00023163"/>
    </source>
</evidence>
<dbReference type="Pfam" id="PF12852">
    <property type="entry name" value="Cupin_6"/>
    <property type="match status" value="1"/>
</dbReference>
<accession>A0A225SWI7</accession>
<dbReference type="Proteomes" id="UP000214747">
    <property type="component" value="Unassembled WGS sequence"/>
</dbReference>
<dbReference type="EMBL" id="NJGV01000005">
    <property type="protein sequence ID" value="OWY35563.1"/>
    <property type="molecule type" value="Genomic_DNA"/>
</dbReference>
<sequence length="315" mass="33873">MSDTALTDPLAEVVGLLRPAARYTKYVQGAGGWRVQRSRPELAFYCAVLEGSCRILRAWPGVGPGDEGIVLHAGDFFLAPAMQGFTLASMAECEDAVLDEDNPPPRLPDGRYHLGTLGLPPEVQLVVGHCVFESPDTPLLLSLLPSLVVARAHARLATLVQLVGDEYRAERPARDVVLARLLEVLLIEALRSSADAGAAASPGLLRGLGDVRLASALRSIHAHPAEDWSVARLARAAALSRSSFFERFRREVGLAPMEYLLAWRMALAKRLLLRDDGSMAEVAQQVGYSSASTFSVAFSRHVGVPPSAFARQGSS</sequence>
<dbReference type="PROSITE" id="PS01124">
    <property type="entry name" value="HTH_ARAC_FAMILY_2"/>
    <property type="match status" value="1"/>
</dbReference>
<keyword evidence="3" id="KW-0804">Transcription</keyword>
<keyword evidence="1" id="KW-0805">Transcription regulation</keyword>
<dbReference type="PANTHER" id="PTHR46796">
    <property type="entry name" value="HTH-TYPE TRANSCRIPTIONAL ACTIVATOR RHAS-RELATED"/>
    <property type="match status" value="1"/>
</dbReference>